<proteinExistence type="predicted"/>
<dbReference type="PROSITE" id="PS50013">
    <property type="entry name" value="CHROMO_2"/>
    <property type="match status" value="1"/>
</dbReference>
<sequence>MSGAKRIVRSRLLKNTYLFEIEIEAGGQTEWKGEEEVQRKDDSLLYDFWDERKGRDTCLKKSGIRSPKYHVFEVLDYDFEKTTYKVQWVGYRPTNTTWEKEEMVHGIAPVAICKYWKQYWRKQCVVKKYEVVGGDKYALGIGMTLSLYPTATGLPFRKGPKPFSYTYVTGKEQDIIWVNGETILRWSKLKMGWHKYSKGSYEFLDDTGFWDLFRKLQKKK</sequence>
<dbReference type="AlphaFoldDB" id="A0AAW0QZL5"/>
<dbReference type="SUPFAM" id="SSF54160">
    <property type="entry name" value="Chromo domain-like"/>
    <property type="match status" value="1"/>
</dbReference>
<dbReference type="Pfam" id="PF00385">
    <property type="entry name" value="Chromo"/>
    <property type="match status" value="1"/>
</dbReference>
<dbReference type="InterPro" id="IPR000953">
    <property type="entry name" value="Chromo/chromo_shadow_dom"/>
</dbReference>
<comment type="subunit">
    <text evidence="1">Component of the NuA4 histone acetyltransferase complex.</text>
</comment>
<evidence type="ECO:0000259" key="2">
    <source>
        <dbReference type="PROSITE" id="PS50013"/>
    </source>
</evidence>
<evidence type="ECO:0000256" key="1">
    <source>
        <dbReference type="ARBA" id="ARBA00011353"/>
    </source>
</evidence>
<keyword evidence="4" id="KW-1185">Reference proteome</keyword>
<feature type="domain" description="Chromo" evidence="2">
    <location>
        <begin position="69"/>
        <end position="118"/>
    </location>
</feature>
<protein>
    <recommendedName>
        <fullName evidence="2">Chromo domain-containing protein</fullName>
    </recommendedName>
</protein>
<dbReference type="Gene3D" id="2.40.50.40">
    <property type="match status" value="1"/>
</dbReference>
<evidence type="ECO:0000313" key="3">
    <source>
        <dbReference type="EMBL" id="KAK8120424.1"/>
    </source>
</evidence>
<dbReference type="CDD" id="cd00024">
    <property type="entry name" value="CD_CSD"/>
    <property type="match status" value="1"/>
</dbReference>
<reference evidence="3 4" key="1">
    <citation type="submission" date="2023-01" db="EMBL/GenBank/DDBJ databases">
        <title>Analysis of 21 Apiospora genomes using comparative genomics revels a genus with tremendous synthesis potential of carbohydrate active enzymes and secondary metabolites.</title>
        <authorList>
            <person name="Sorensen T."/>
        </authorList>
    </citation>
    <scope>NUCLEOTIDE SEQUENCE [LARGE SCALE GENOMIC DNA]</scope>
    <source>
        <strain evidence="3 4">CBS 117206</strain>
    </source>
</reference>
<dbReference type="InterPro" id="IPR023780">
    <property type="entry name" value="Chromo_domain"/>
</dbReference>
<dbReference type="GO" id="GO:0006338">
    <property type="term" value="P:chromatin remodeling"/>
    <property type="evidence" value="ECO:0007669"/>
    <property type="project" value="UniProtKB-ARBA"/>
</dbReference>
<comment type="caution">
    <text evidence="3">The sequence shown here is derived from an EMBL/GenBank/DDBJ whole genome shotgun (WGS) entry which is preliminary data.</text>
</comment>
<evidence type="ECO:0000313" key="4">
    <source>
        <dbReference type="Proteomes" id="UP001392437"/>
    </source>
</evidence>
<accession>A0AAW0QZL5</accession>
<dbReference type="InterPro" id="IPR016197">
    <property type="entry name" value="Chromo-like_dom_sf"/>
</dbReference>
<dbReference type="Proteomes" id="UP001392437">
    <property type="component" value="Unassembled WGS sequence"/>
</dbReference>
<organism evidence="3 4">
    <name type="scientific">Apiospora kogelbergensis</name>
    <dbReference type="NCBI Taxonomy" id="1337665"/>
    <lineage>
        <taxon>Eukaryota</taxon>
        <taxon>Fungi</taxon>
        <taxon>Dikarya</taxon>
        <taxon>Ascomycota</taxon>
        <taxon>Pezizomycotina</taxon>
        <taxon>Sordariomycetes</taxon>
        <taxon>Xylariomycetidae</taxon>
        <taxon>Amphisphaeriales</taxon>
        <taxon>Apiosporaceae</taxon>
        <taxon>Apiospora</taxon>
    </lineage>
</organism>
<name>A0AAW0QZL5_9PEZI</name>
<gene>
    <name evidence="3" type="ORF">PG999_004544</name>
</gene>
<dbReference type="EMBL" id="JAQQWP010000004">
    <property type="protein sequence ID" value="KAK8120424.1"/>
    <property type="molecule type" value="Genomic_DNA"/>
</dbReference>